<evidence type="ECO:0000313" key="3">
    <source>
        <dbReference type="EMBL" id="AVX03431.1"/>
    </source>
</evidence>
<evidence type="ECO:0000256" key="2">
    <source>
        <dbReference type="ARBA" id="ARBA00022927"/>
    </source>
</evidence>
<dbReference type="EMBL" id="CP021330">
    <property type="protein sequence ID" value="AVX03431.1"/>
    <property type="molecule type" value="Genomic_DNA"/>
</dbReference>
<evidence type="ECO:0000313" key="4">
    <source>
        <dbReference type="Proteomes" id="UP000258927"/>
    </source>
</evidence>
<dbReference type="PANTHER" id="PTHR34982:SF1">
    <property type="entry name" value="FLAGELLAR ASSEMBLY PROTEIN FLIH"/>
    <property type="match status" value="1"/>
</dbReference>
<dbReference type="KEGG" id="mmyr:MXMO3_00899"/>
<keyword evidence="4" id="KW-1185">Reference proteome</keyword>
<protein>
    <submittedName>
        <fullName evidence="3">Protein FlbE</fullName>
    </submittedName>
</protein>
<keyword evidence="2" id="KW-0653">Protein transport</keyword>
<keyword evidence="1" id="KW-0813">Transport</keyword>
<organism evidence="3 4">
    <name type="scientific">Maritalea myrionectae</name>
    <dbReference type="NCBI Taxonomy" id="454601"/>
    <lineage>
        <taxon>Bacteria</taxon>
        <taxon>Pseudomonadati</taxon>
        <taxon>Pseudomonadota</taxon>
        <taxon>Alphaproteobacteria</taxon>
        <taxon>Hyphomicrobiales</taxon>
        <taxon>Devosiaceae</taxon>
        <taxon>Maritalea</taxon>
    </lineage>
</organism>
<gene>
    <name evidence="3" type="ORF">MXMO3_00899</name>
</gene>
<dbReference type="RefSeq" id="WP_051213596.1">
    <property type="nucleotide sequence ID" value="NZ_CP021330.1"/>
</dbReference>
<dbReference type="PANTHER" id="PTHR34982">
    <property type="entry name" value="YOP PROTEINS TRANSLOCATION PROTEIN L"/>
    <property type="match status" value="1"/>
</dbReference>
<dbReference type="InterPro" id="IPR051472">
    <property type="entry name" value="T3SS_Stator/FliH"/>
</dbReference>
<name>A0A2R4MBL9_9HYPH</name>
<reference evidence="3 4" key="1">
    <citation type="submission" date="2017-05" db="EMBL/GenBank/DDBJ databases">
        <title>Genome Analysis of Maritalea myrionectae HL2708#5.</title>
        <authorList>
            <consortium name="Cotde Inc.-PKNU"/>
            <person name="Jang D."/>
            <person name="Oh H.-M."/>
        </authorList>
    </citation>
    <scope>NUCLEOTIDE SEQUENCE [LARGE SCALE GENOMIC DNA]</scope>
    <source>
        <strain evidence="3 4">HL2708#5</strain>
    </source>
</reference>
<proteinExistence type="predicted"/>
<dbReference type="STRING" id="1122213.GCA_000423365_01896"/>
<evidence type="ECO:0000256" key="1">
    <source>
        <dbReference type="ARBA" id="ARBA00022448"/>
    </source>
</evidence>
<dbReference type="AlphaFoldDB" id="A0A2R4MBL9"/>
<dbReference type="GO" id="GO:0015031">
    <property type="term" value="P:protein transport"/>
    <property type="evidence" value="ECO:0007669"/>
    <property type="project" value="UniProtKB-KW"/>
</dbReference>
<accession>A0A2R4MBL9</accession>
<dbReference type="GO" id="GO:0005829">
    <property type="term" value="C:cytosol"/>
    <property type="evidence" value="ECO:0007669"/>
    <property type="project" value="TreeGrafter"/>
</dbReference>
<sequence>MAQPAKFNFDLDLSKATRDSQLIEDKELNQMLERARAEGHAQGYAEGEQSAQTVALQQIVAATQSLANQAGAFSQAMDKAQNEHLATAAQMGATVGKKLAAHLVAAQPETEIKALLTDSLSTLGKAGHVAIRCNEELSTHIKEIAEEHAANSGFEGRLIILGEPDIPPGDCRIEWSDGGLVREFATIAEQIEGKVAQYVQAKTGRAPHPETANATDQHQEATHDLPDADMLIGEEV</sequence>
<dbReference type="Proteomes" id="UP000258927">
    <property type="component" value="Chromosome"/>
</dbReference>